<name>A0A0H5QTG7_9EUKA</name>
<reference evidence="2" key="1">
    <citation type="submission" date="2015-04" db="EMBL/GenBank/DDBJ databases">
        <title>The genome sequence of the plant pathogenic Rhizarian Plasmodiophora brassicae reveals insights in its biotrophic life cycle and the origin of chitin synthesis.</title>
        <authorList>
            <person name="Schwelm A."/>
            <person name="Fogelqvist J."/>
            <person name="Knaust A."/>
            <person name="Julke S."/>
            <person name="Lilja T."/>
            <person name="Dhandapani V."/>
            <person name="Bonilla-Rosso G."/>
            <person name="Karlsson M."/>
            <person name="Shevchenko A."/>
            <person name="Choi S.R."/>
            <person name="Kim H.G."/>
            <person name="Park J.Y."/>
            <person name="Lim Y.P."/>
            <person name="Ludwig-Muller J."/>
            <person name="Dixelius C."/>
        </authorList>
    </citation>
    <scope>NUCLEOTIDE SEQUENCE</scope>
    <source>
        <tissue evidence="2">Potato root galls</tissue>
    </source>
</reference>
<feature type="non-terminal residue" evidence="2">
    <location>
        <position position="1"/>
    </location>
</feature>
<evidence type="ECO:0000313" key="2">
    <source>
        <dbReference type="EMBL" id="CRZ05027.1"/>
    </source>
</evidence>
<accession>A0A0H5QTG7</accession>
<feature type="coiled-coil region" evidence="1">
    <location>
        <begin position="81"/>
        <end position="108"/>
    </location>
</feature>
<evidence type="ECO:0000256" key="1">
    <source>
        <dbReference type="SAM" id="Coils"/>
    </source>
</evidence>
<dbReference type="EMBL" id="HACM01004585">
    <property type="protein sequence ID" value="CRZ05027.1"/>
    <property type="molecule type" value="Transcribed_RNA"/>
</dbReference>
<proteinExistence type="predicted"/>
<sequence length="517" mass="57166">YWYCSPFRSPNVMTATTNAWISDEDVDLSILDCDSDDDRPLVRHNQSSKFRLQSGRDEDFERFLRDNVLRSAAKAKHQNFVSSATANIEAIERSIESVREQNRLDEIETQRVQTYGITETSEFVFVSGRKPRCHPNLENATLRQLLSAEQESDVTVSLSDRLMQPMASNSLCRSCPRDELFAFFMHLIIVHQDTLIVHRAQLLVSALISGTQNEPGPISLLDPDLISPRIVGPIISVFDFVTVITEGLESNGARDVSTTATTSALPAACPPIPMNVAALLSVCACYFGSLSSENAVAIPAVFKLLATLLAILIDPRAIEVAVNIKCCLRTIFHYLSCFESDQNRIVTNIASMITQERQITESLLSRFRILADLPMTPFGSQVTQRGAVSLLCSEMLIDVSPIDDVAVDLGRAFNSPQGTTLSHPQRSTLIQLQQLTLFRHIVAPLVVDIAINSWKLMLEHLPEDHLNTGVSTCRELLQNGLRIAQLVRRRSPSDCLGRIFPGTAADAQLIGIHSKGA</sequence>
<protein>
    <submittedName>
        <fullName evidence="2">Uncharacterized protein</fullName>
    </submittedName>
</protein>
<organism evidence="2">
    <name type="scientific">Spongospora subterranea</name>
    <dbReference type="NCBI Taxonomy" id="70186"/>
    <lineage>
        <taxon>Eukaryota</taxon>
        <taxon>Sar</taxon>
        <taxon>Rhizaria</taxon>
        <taxon>Endomyxa</taxon>
        <taxon>Phytomyxea</taxon>
        <taxon>Plasmodiophorida</taxon>
        <taxon>Plasmodiophoridae</taxon>
        <taxon>Spongospora</taxon>
    </lineage>
</organism>
<keyword evidence="1" id="KW-0175">Coiled coil</keyword>
<dbReference type="AlphaFoldDB" id="A0A0H5QTG7"/>